<dbReference type="AlphaFoldDB" id="U6B399"/>
<evidence type="ECO:0000256" key="11">
    <source>
        <dbReference type="HAMAP-Rule" id="MF_00042"/>
    </source>
</evidence>
<feature type="domain" description="RNase H type-1" evidence="12">
    <location>
        <begin position="1"/>
        <end position="141"/>
    </location>
</feature>
<name>U6B399_9HYPH</name>
<dbReference type="HOGENOM" id="CLU_030894_6_0_5"/>
<keyword evidence="6 11" id="KW-0540">Nuclease</keyword>
<dbReference type="GO" id="GO:0005737">
    <property type="term" value="C:cytoplasm"/>
    <property type="evidence" value="ECO:0007669"/>
    <property type="project" value="UniProtKB-SubCell"/>
</dbReference>
<evidence type="ECO:0000256" key="8">
    <source>
        <dbReference type="ARBA" id="ARBA00022759"/>
    </source>
</evidence>
<evidence type="ECO:0000256" key="9">
    <source>
        <dbReference type="ARBA" id="ARBA00022801"/>
    </source>
</evidence>
<evidence type="ECO:0000256" key="5">
    <source>
        <dbReference type="ARBA" id="ARBA00012180"/>
    </source>
</evidence>
<accession>U6B399</accession>
<feature type="binding site" evidence="11">
    <location>
        <position position="69"/>
    </location>
    <ligand>
        <name>Mg(2+)</name>
        <dbReference type="ChEBI" id="CHEBI:18420"/>
        <label>1</label>
    </ligand>
</feature>
<dbReference type="Pfam" id="PF00075">
    <property type="entry name" value="RNase_H"/>
    <property type="match status" value="1"/>
</dbReference>
<comment type="subunit">
    <text evidence="4 11">Monomer.</text>
</comment>
<dbReference type="GO" id="GO:0000287">
    <property type="term" value="F:magnesium ion binding"/>
    <property type="evidence" value="ECO:0007669"/>
    <property type="project" value="UniProtKB-UniRule"/>
</dbReference>
<proteinExistence type="inferred from homology"/>
<dbReference type="PATRIC" id="fig|1261131.3.peg.149"/>
<dbReference type="InterPro" id="IPR022892">
    <property type="entry name" value="RNaseHI"/>
</dbReference>
<dbReference type="PROSITE" id="PS50879">
    <property type="entry name" value="RNASE_H_1"/>
    <property type="match status" value="1"/>
</dbReference>
<dbReference type="GO" id="GO:0003676">
    <property type="term" value="F:nucleic acid binding"/>
    <property type="evidence" value="ECO:0007669"/>
    <property type="project" value="InterPro"/>
</dbReference>
<evidence type="ECO:0000313" key="14">
    <source>
        <dbReference type="Proteomes" id="UP000017862"/>
    </source>
</evidence>
<dbReference type="RefSeq" id="WP_007556760.1">
    <property type="nucleotide sequence ID" value="NC_022793.1"/>
</dbReference>
<evidence type="ECO:0000256" key="10">
    <source>
        <dbReference type="ARBA" id="ARBA00022842"/>
    </source>
</evidence>
<dbReference type="Gene3D" id="3.30.420.10">
    <property type="entry name" value="Ribonuclease H-like superfamily/Ribonuclease H"/>
    <property type="match status" value="1"/>
</dbReference>
<dbReference type="GO" id="GO:0043137">
    <property type="term" value="P:DNA replication, removal of RNA primer"/>
    <property type="evidence" value="ECO:0007669"/>
    <property type="project" value="TreeGrafter"/>
</dbReference>
<gene>
    <name evidence="11 13" type="primary">rnhA</name>
    <name evidence="13" type="ORF">lam_160</name>
</gene>
<dbReference type="InterPro" id="IPR012337">
    <property type="entry name" value="RNaseH-like_sf"/>
</dbReference>
<dbReference type="Proteomes" id="UP000017862">
    <property type="component" value="Chromosome"/>
</dbReference>
<evidence type="ECO:0000259" key="12">
    <source>
        <dbReference type="PROSITE" id="PS50879"/>
    </source>
</evidence>
<comment type="subcellular location">
    <subcellularLocation>
        <location evidence="11">Cytoplasm</location>
    </subcellularLocation>
</comment>
<dbReference type="CDD" id="cd09278">
    <property type="entry name" value="RNase_HI_prokaryote_like"/>
    <property type="match status" value="1"/>
</dbReference>
<dbReference type="KEGG" id="lar:lam_160"/>
<keyword evidence="14" id="KW-1185">Reference proteome</keyword>
<dbReference type="HAMAP" id="MF_00042">
    <property type="entry name" value="RNase_H"/>
    <property type="match status" value="1"/>
</dbReference>
<dbReference type="PANTHER" id="PTHR10642">
    <property type="entry name" value="RIBONUCLEASE H1"/>
    <property type="match status" value="1"/>
</dbReference>
<evidence type="ECO:0000256" key="6">
    <source>
        <dbReference type="ARBA" id="ARBA00022722"/>
    </source>
</evidence>
<evidence type="ECO:0000313" key="13">
    <source>
        <dbReference type="EMBL" id="AHA27534.1"/>
    </source>
</evidence>
<reference evidence="13 14" key="1">
    <citation type="journal article" date="2014" name="Mol. Plant Microbe Interact.">
        <title>The complete genome sequence of Candidatus Liberibacter americanus, associated with citrus Huanglongbing.</title>
        <authorList>
            <person name="Wulff N.A."/>
            <person name="Zhang S."/>
            <person name="Setubal J.C."/>
            <person name="Almeida N.F."/>
            <person name="Martins E.C."/>
            <person name="Harakava R."/>
            <person name="Kumar D."/>
            <person name="Rangel L.T."/>
            <person name="Foissac X."/>
            <person name="Bove J."/>
            <person name="Gabriel D.W."/>
        </authorList>
    </citation>
    <scope>NUCLEOTIDE SEQUENCE [LARGE SCALE GENOMIC DNA]</scope>
    <source>
        <strain evidence="13 14">Sao Paulo</strain>
    </source>
</reference>
<dbReference type="SUPFAM" id="SSF53098">
    <property type="entry name" value="Ribonuclease H-like"/>
    <property type="match status" value="1"/>
</dbReference>
<evidence type="ECO:0000256" key="1">
    <source>
        <dbReference type="ARBA" id="ARBA00000077"/>
    </source>
</evidence>
<keyword evidence="9 11" id="KW-0378">Hydrolase</keyword>
<feature type="binding site" evidence="11">
    <location>
        <position position="133"/>
    </location>
    <ligand>
        <name>Mg(2+)</name>
        <dbReference type="ChEBI" id="CHEBI:18420"/>
        <label>2</label>
    </ligand>
</feature>
<evidence type="ECO:0000256" key="3">
    <source>
        <dbReference type="ARBA" id="ARBA00005300"/>
    </source>
</evidence>
<dbReference type="InterPro" id="IPR002156">
    <property type="entry name" value="RNaseH_domain"/>
</dbReference>
<dbReference type="PANTHER" id="PTHR10642:SF26">
    <property type="entry name" value="RIBONUCLEASE H1"/>
    <property type="match status" value="1"/>
</dbReference>
<protein>
    <recommendedName>
        <fullName evidence="5 11">Ribonuclease H</fullName>
        <shortName evidence="11">RNase H</shortName>
        <ecNumber evidence="5 11">3.1.26.4</ecNumber>
    </recommendedName>
</protein>
<dbReference type="NCBIfam" id="NF001236">
    <property type="entry name" value="PRK00203.1"/>
    <property type="match status" value="1"/>
</dbReference>
<dbReference type="STRING" id="1261131.lam_160"/>
<keyword evidence="8 11" id="KW-0255">Endonuclease</keyword>
<dbReference type="InterPro" id="IPR050092">
    <property type="entry name" value="RNase_H"/>
</dbReference>
<evidence type="ECO:0000256" key="7">
    <source>
        <dbReference type="ARBA" id="ARBA00022723"/>
    </source>
</evidence>
<sequence>MKKVKAYIDGACSGNPGPGGWAVLLRYEGVEKKISGGEKITTNNRMELMAAISAMKLLKYPCELSLYTDSLYVRNGLSKWIKTWSKNGWRNSKKEPVKNAELWQTLEQYTEQHDVTLHWIKGHSGHKENEIVDKMAREEAIYFKNKI</sequence>
<comment type="catalytic activity">
    <reaction evidence="1 11">
        <text>Endonucleolytic cleavage to 5'-phosphomonoester.</text>
        <dbReference type="EC" id="3.1.26.4"/>
    </reaction>
</comment>
<dbReference type="InterPro" id="IPR036397">
    <property type="entry name" value="RNaseH_sf"/>
</dbReference>
<keyword evidence="10 11" id="KW-0460">Magnesium</keyword>
<dbReference type="EMBL" id="CP006604">
    <property type="protein sequence ID" value="AHA27534.1"/>
    <property type="molecule type" value="Genomic_DNA"/>
</dbReference>
<dbReference type="FunFam" id="3.30.420.10:FF:000089">
    <property type="entry name" value="Ribonuclease H"/>
    <property type="match status" value="1"/>
</dbReference>
<feature type="binding site" evidence="11">
    <location>
        <position position="9"/>
    </location>
    <ligand>
        <name>Mg(2+)</name>
        <dbReference type="ChEBI" id="CHEBI:18420"/>
        <label>2</label>
    </ligand>
</feature>
<keyword evidence="11" id="KW-0963">Cytoplasm</keyword>
<dbReference type="GO" id="GO:0004523">
    <property type="term" value="F:RNA-DNA hybrid ribonuclease activity"/>
    <property type="evidence" value="ECO:0007669"/>
    <property type="project" value="UniProtKB-UniRule"/>
</dbReference>
<comment type="function">
    <text evidence="2 11">Endonuclease that specifically degrades the RNA of RNA-DNA hybrids.</text>
</comment>
<dbReference type="eggNOG" id="COG0328">
    <property type="taxonomic scope" value="Bacteria"/>
</dbReference>
<feature type="binding site" evidence="11">
    <location>
        <position position="9"/>
    </location>
    <ligand>
        <name>Mg(2+)</name>
        <dbReference type="ChEBI" id="CHEBI:18420"/>
        <label>1</label>
    </ligand>
</feature>
<feature type="binding site" evidence="11">
    <location>
        <position position="47"/>
    </location>
    <ligand>
        <name>Mg(2+)</name>
        <dbReference type="ChEBI" id="CHEBI:18420"/>
        <label>1</label>
    </ligand>
</feature>
<dbReference type="EC" id="3.1.26.4" evidence="5 11"/>
<keyword evidence="7 11" id="KW-0479">Metal-binding</keyword>
<evidence type="ECO:0000256" key="2">
    <source>
        <dbReference type="ARBA" id="ARBA00004065"/>
    </source>
</evidence>
<comment type="cofactor">
    <cofactor evidence="11">
        <name>Mg(2+)</name>
        <dbReference type="ChEBI" id="CHEBI:18420"/>
    </cofactor>
    <text evidence="11">Binds 1 Mg(2+) ion per subunit. May bind a second metal ion at a regulatory site, or after substrate binding.</text>
</comment>
<organism evidence="13 14">
    <name type="scientific">Candidatus Liberibacter americanus str. Sao Paulo</name>
    <dbReference type="NCBI Taxonomy" id="1261131"/>
    <lineage>
        <taxon>Bacteria</taxon>
        <taxon>Pseudomonadati</taxon>
        <taxon>Pseudomonadota</taxon>
        <taxon>Alphaproteobacteria</taxon>
        <taxon>Hyphomicrobiales</taxon>
        <taxon>Rhizobiaceae</taxon>
        <taxon>Liberibacter</taxon>
    </lineage>
</organism>
<evidence type="ECO:0000256" key="4">
    <source>
        <dbReference type="ARBA" id="ARBA00011245"/>
    </source>
</evidence>
<comment type="similarity">
    <text evidence="3 11">Belongs to the RNase H family.</text>
</comment>